<dbReference type="GO" id="GO:0005739">
    <property type="term" value="C:mitochondrion"/>
    <property type="evidence" value="ECO:0007669"/>
    <property type="project" value="InterPro"/>
</dbReference>
<dbReference type="Gene3D" id="3.10.110.10">
    <property type="entry name" value="Ubiquitin Conjugating Enzyme"/>
    <property type="match status" value="1"/>
</dbReference>
<dbReference type="FunFam" id="3.30.40.10:FF:000137">
    <property type="entry name" value="RanBP-type and C3HC4-type zinc finger-containing protein 1"/>
    <property type="match status" value="1"/>
</dbReference>
<evidence type="ECO:0000256" key="9">
    <source>
        <dbReference type="ARBA" id="ARBA00022833"/>
    </source>
</evidence>
<keyword evidence="8" id="KW-0833">Ubl conjugation pathway</keyword>
<feature type="domain" description="RWD" evidence="14">
    <location>
        <begin position="1"/>
        <end position="85"/>
    </location>
</feature>
<evidence type="ECO:0000256" key="12">
    <source>
        <dbReference type="SAM" id="Phobius"/>
    </source>
</evidence>
<dbReference type="Gene3D" id="1.20.120.1750">
    <property type="match status" value="1"/>
</dbReference>
<dbReference type="GO" id="GO:0061630">
    <property type="term" value="F:ubiquitin protein ligase activity"/>
    <property type="evidence" value="ECO:0007669"/>
    <property type="project" value="UniProtKB-EC"/>
</dbReference>
<dbReference type="PROSITE" id="PS51873">
    <property type="entry name" value="TRIAD"/>
    <property type="match status" value="1"/>
</dbReference>
<keyword evidence="12" id="KW-1133">Transmembrane helix</keyword>
<dbReference type="Proteomes" id="UP000053766">
    <property type="component" value="Unassembled WGS sequence"/>
</dbReference>
<evidence type="ECO:0000256" key="3">
    <source>
        <dbReference type="ARBA" id="ARBA00012251"/>
    </source>
</evidence>
<dbReference type="InterPro" id="IPR017907">
    <property type="entry name" value="Znf_RING_CS"/>
</dbReference>
<dbReference type="PROSITE" id="PS50089">
    <property type="entry name" value="ZF_RING_2"/>
    <property type="match status" value="1"/>
</dbReference>
<evidence type="ECO:0000256" key="8">
    <source>
        <dbReference type="ARBA" id="ARBA00022786"/>
    </source>
</evidence>
<dbReference type="STRING" id="29172.A0A0D8XTZ7"/>
<dbReference type="Gene3D" id="3.30.40.10">
    <property type="entry name" value="Zinc/RING finger domain, C3HC4 (zinc finger)"/>
    <property type="match status" value="1"/>
</dbReference>
<dbReference type="AlphaFoldDB" id="A0A0D8XTZ7"/>
<keyword evidence="4" id="KW-0808">Transferase</keyword>
<dbReference type="EMBL" id="KN716383">
    <property type="protein sequence ID" value="KJH45846.1"/>
    <property type="molecule type" value="Genomic_DNA"/>
</dbReference>
<evidence type="ECO:0000256" key="5">
    <source>
        <dbReference type="ARBA" id="ARBA00022723"/>
    </source>
</evidence>
<dbReference type="Pfam" id="PF01485">
    <property type="entry name" value="IBR"/>
    <property type="match status" value="1"/>
</dbReference>
<feature type="domain" description="RING-type" evidence="13">
    <location>
        <begin position="133"/>
        <end position="178"/>
    </location>
</feature>
<dbReference type="SMART" id="SM00647">
    <property type="entry name" value="IBR"/>
    <property type="match status" value="2"/>
</dbReference>
<dbReference type="Pfam" id="PF22191">
    <property type="entry name" value="IBR_1"/>
    <property type="match status" value="1"/>
</dbReference>
<proteinExistence type="inferred from homology"/>
<dbReference type="PROSITE" id="PS00518">
    <property type="entry name" value="ZF_RING_1"/>
    <property type="match status" value="1"/>
</dbReference>
<comment type="pathway">
    <text evidence="2">Protein modification; protein ubiquitination.</text>
</comment>
<dbReference type="InterPro" id="IPR016135">
    <property type="entry name" value="UBQ-conjugating_enzyme/RWD"/>
</dbReference>
<reference evidence="17" key="2">
    <citation type="journal article" date="2016" name="Sci. Rep.">
        <title>Dictyocaulus viviparus genome, variome and transcriptome elucidate lungworm biology and support future intervention.</title>
        <authorList>
            <person name="McNulty S.N."/>
            <person name="Strube C."/>
            <person name="Rosa B.A."/>
            <person name="Martin J.C."/>
            <person name="Tyagi R."/>
            <person name="Choi Y.J."/>
            <person name="Wang Q."/>
            <person name="Hallsworth Pepin K."/>
            <person name="Zhang X."/>
            <person name="Ozersky P."/>
            <person name="Wilson R.K."/>
            <person name="Sternberg P.W."/>
            <person name="Gasser R.B."/>
            <person name="Mitreva M."/>
        </authorList>
    </citation>
    <scope>NUCLEOTIDE SEQUENCE [LARGE SCALE GENOMIC DNA]</scope>
    <source>
        <strain evidence="17">HannoverDv2000</strain>
    </source>
</reference>
<dbReference type="SUPFAM" id="SSF57850">
    <property type="entry name" value="RING/U-box"/>
    <property type="match status" value="3"/>
</dbReference>
<dbReference type="InterPro" id="IPR031127">
    <property type="entry name" value="E3_UB_ligase_RBR"/>
</dbReference>
<evidence type="ECO:0000259" key="13">
    <source>
        <dbReference type="PROSITE" id="PS50089"/>
    </source>
</evidence>
<keyword evidence="12" id="KW-0812">Transmembrane</keyword>
<dbReference type="InterPro" id="IPR006575">
    <property type="entry name" value="RWD_dom"/>
</dbReference>
<dbReference type="SUPFAM" id="SSF54495">
    <property type="entry name" value="UBC-like"/>
    <property type="match status" value="1"/>
</dbReference>
<sequence length="482" mass="55179">MSSIVCSILGRNSIVLTILSPVILIFSLPPKYPIVRPDLKLECEWMDEELISYVDVKLADVCNENLGIGVLFFCCEMIAEIVKSKACEWTEICLDNAVYKLKNNLTGGELLRRVAESSAQSQEYLFQSGCYDCEVCFENKTGRQCILFMPCRHIFCRECVSAFFLEILNSQEVRTLSCLAAECKSSASQQTVLDLVGQEQFERYERLLLDRALARMDDVVPCPRKICQKPVLISNSCGMCGYSFCVQCFRAYHGVDGCHFNNADKKQLITKWNTAGEEERIQMARRFGGVRNLQKLIDAMLSERWIDENSKSCPRCRIRIEKTDGCNKMQCSKCGAMFCWLCDCLLDRNNPYGHFSAEGGNCANRLFDGMIAFEIGDAADFEVGWEDVIDDENDKNMGGWKLEAMRFALLVTFPVASFWFFNQPSLFKVFMKNFMVPDNREGDAALLQFKEELRARRRKREYETLLREELAYEEARRLSGNS</sequence>
<reference evidence="16 17" key="1">
    <citation type="submission" date="2013-11" db="EMBL/GenBank/DDBJ databases">
        <title>Draft genome of the bovine lungworm Dictyocaulus viviparus.</title>
        <authorList>
            <person name="Mitreva M."/>
        </authorList>
    </citation>
    <scope>NUCLEOTIDE SEQUENCE [LARGE SCALE GENOMIC DNA]</scope>
    <source>
        <strain evidence="16 17">HannoverDv2000</strain>
    </source>
</reference>
<evidence type="ECO:0000256" key="4">
    <source>
        <dbReference type="ARBA" id="ARBA00022679"/>
    </source>
</evidence>
<keyword evidence="5" id="KW-0479">Metal-binding</keyword>
<comment type="catalytic activity">
    <reaction evidence="1">
        <text>[E2 ubiquitin-conjugating enzyme]-S-ubiquitinyl-L-cysteine + [acceptor protein]-L-lysine = [E2 ubiquitin-conjugating enzyme]-L-cysteine + [acceptor protein]-N(6)-ubiquitinyl-L-lysine.</text>
        <dbReference type="EC" id="2.3.2.31"/>
    </reaction>
</comment>
<dbReference type="InterPro" id="IPR018625">
    <property type="entry name" value="Pet100"/>
</dbReference>
<feature type="transmembrane region" description="Helical" evidence="12">
    <location>
        <begin position="12"/>
        <end position="30"/>
    </location>
</feature>
<dbReference type="GO" id="GO:0033617">
    <property type="term" value="P:mitochondrial respiratory chain complex IV assembly"/>
    <property type="evidence" value="ECO:0007669"/>
    <property type="project" value="InterPro"/>
</dbReference>
<evidence type="ECO:0000259" key="15">
    <source>
        <dbReference type="PROSITE" id="PS51873"/>
    </source>
</evidence>
<dbReference type="GO" id="GO:0008270">
    <property type="term" value="F:zinc ion binding"/>
    <property type="evidence" value="ECO:0007669"/>
    <property type="project" value="UniProtKB-KW"/>
</dbReference>
<dbReference type="OrthoDB" id="69641at2759"/>
<dbReference type="CDD" id="cd23820">
    <property type="entry name" value="RWD_RNF14"/>
    <property type="match status" value="1"/>
</dbReference>
<dbReference type="InterPro" id="IPR001841">
    <property type="entry name" value="Znf_RING"/>
</dbReference>
<evidence type="ECO:0000313" key="16">
    <source>
        <dbReference type="EMBL" id="KJH45846.1"/>
    </source>
</evidence>
<evidence type="ECO:0000256" key="10">
    <source>
        <dbReference type="ARBA" id="ARBA00044508"/>
    </source>
</evidence>
<name>A0A0D8XTZ7_DICVI</name>
<dbReference type="InterPro" id="IPR044066">
    <property type="entry name" value="TRIAD_supradom"/>
</dbReference>
<keyword evidence="7 11" id="KW-0863">Zinc-finger</keyword>
<accession>A0A0D8XTZ7</accession>
<dbReference type="GO" id="GO:0016567">
    <property type="term" value="P:protein ubiquitination"/>
    <property type="evidence" value="ECO:0007669"/>
    <property type="project" value="InterPro"/>
</dbReference>
<dbReference type="PROSITE" id="PS50908">
    <property type="entry name" value="RWD"/>
    <property type="match status" value="1"/>
</dbReference>
<dbReference type="PANTHER" id="PTHR11685">
    <property type="entry name" value="RBR FAMILY RING FINGER AND IBR DOMAIN-CONTAINING"/>
    <property type="match status" value="1"/>
</dbReference>
<evidence type="ECO:0000256" key="2">
    <source>
        <dbReference type="ARBA" id="ARBA00004906"/>
    </source>
</evidence>
<protein>
    <recommendedName>
        <fullName evidence="3">RBR-type E3 ubiquitin transferase</fullName>
        <ecNumber evidence="3">2.3.2.31</ecNumber>
    </recommendedName>
</protein>
<evidence type="ECO:0000259" key="14">
    <source>
        <dbReference type="PROSITE" id="PS50908"/>
    </source>
</evidence>
<dbReference type="Pfam" id="PF05773">
    <property type="entry name" value="RWD"/>
    <property type="match status" value="1"/>
</dbReference>
<dbReference type="InterPro" id="IPR047548">
    <property type="entry name" value="Rcat_RBR_RNF14"/>
</dbReference>
<evidence type="ECO:0000256" key="6">
    <source>
        <dbReference type="ARBA" id="ARBA00022737"/>
    </source>
</evidence>
<gene>
    <name evidence="16" type="ORF">DICVIV_08107</name>
</gene>
<dbReference type="EC" id="2.3.2.31" evidence="3"/>
<keyword evidence="9" id="KW-0862">Zinc</keyword>
<dbReference type="CDD" id="cd20354">
    <property type="entry name" value="Rcat_RBR_RNF14"/>
    <property type="match status" value="1"/>
</dbReference>
<evidence type="ECO:0000313" key="17">
    <source>
        <dbReference type="Proteomes" id="UP000053766"/>
    </source>
</evidence>
<dbReference type="InterPro" id="IPR013083">
    <property type="entry name" value="Znf_RING/FYVE/PHD"/>
</dbReference>
<organism evidence="16 17">
    <name type="scientific">Dictyocaulus viviparus</name>
    <name type="common">Bovine lungworm</name>
    <dbReference type="NCBI Taxonomy" id="29172"/>
    <lineage>
        <taxon>Eukaryota</taxon>
        <taxon>Metazoa</taxon>
        <taxon>Ecdysozoa</taxon>
        <taxon>Nematoda</taxon>
        <taxon>Chromadorea</taxon>
        <taxon>Rhabditida</taxon>
        <taxon>Rhabditina</taxon>
        <taxon>Rhabditomorpha</taxon>
        <taxon>Strongyloidea</taxon>
        <taxon>Metastrongylidae</taxon>
        <taxon>Dictyocaulus</taxon>
    </lineage>
</organism>
<feature type="domain" description="RING-type" evidence="15">
    <location>
        <begin position="129"/>
        <end position="366"/>
    </location>
</feature>
<keyword evidence="6" id="KW-0677">Repeat</keyword>
<dbReference type="InterPro" id="IPR002867">
    <property type="entry name" value="IBR_dom"/>
</dbReference>
<evidence type="ECO:0000256" key="11">
    <source>
        <dbReference type="PROSITE-ProRule" id="PRU00175"/>
    </source>
</evidence>
<evidence type="ECO:0000256" key="7">
    <source>
        <dbReference type="ARBA" id="ARBA00022771"/>
    </source>
</evidence>
<keyword evidence="12" id="KW-0472">Membrane</keyword>
<evidence type="ECO:0000256" key="1">
    <source>
        <dbReference type="ARBA" id="ARBA00001798"/>
    </source>
</evidence>
<keyword evidence="17" id="KW-1185">Reference proteome</keyword>
<comment type="similarity">
    <text evidence="10">Belongs to the RBR family. RNF14 subfamily.</text>
</comment>
<dbReference type="Pfam" id="PF09803">
    <property type="entry name" value="Pet100"/>
    <property type="match status" value="1"/>
</dbReference>
<dbReference type="CDD" id="cd20341">
    <property type="entry name" value="BRcat_RBR_RNF14"/>
    <property type="match status" value="1"/>
</dbReference>